<dbReference type="Proteomes" id="UP000562929">
    <property type="component" value="Unassembled WGS sequence"/>
</dbReference>
<dbReference type="OrthoDB" id="4524805at2759"/>
<evidence type="ECO:0000313" key="4">
    <source>
        <dbReference type="EMBL" id="KAF4595608.1"/>
    </source>
</evidence>
<keyword evidence="3" id="KW-0732">Signal</keyword>
<evidence type="ECO:0000256" key="3">
    <source>
        <dbReference type="SAM" id="SignalP"/>
    </source>
</evidence>
<gene>
    <name evidence="4" type="ORF">GQ602_001221</name>
</gene>
<organism evidence="4 5">
    <name type="scientific">Ophiocordyceps camponoti-floridani</name>
    <dbReference type="NCBI Taxonomy" id="2030778"/>
    <lineage>
        <taxon>Eukaryota</taxon>
        <taxon>Fungi</taxon>
        <taxon>Dikarya</taxon>
        <taxon>Ascomycota</taxon>
        <taxon>Pezizomycotina</taxon>
        <taxon>Sordariomycetes</taxon>
        <taxon>Hypocreomycetidae</taxon>
        <taxon>Hypocreales</taxon>
        <taxon>Ophiocordycipitaceae</taxon>
        <taxon>Ophiocordyceps</taxon>
    </lineage>
</organism>
<feature type="region of interest" description="Disordered" evidence="1">
    <location>
        <begin position="137"/>
        <end position="163"/>
    </location>
</feature>
<keyword evidence="2" id="KW-0472">Membrane</keyword>
<evidence type="ECO:0000313" key="5">
    <source>
        <dbReference type="Proteomes" id="UP000562929"/>
    </source>
</evidence>
<accession>A0A8H4QDN8</accession>
<feature type="region of interest" description="Disordered" evidence="1">
    <location>
        <begin position="178"/>
        <end position="239"/>
    </location>
</feature>
<reference evidence="4 5" key="1">
    <citation type="journal article" date="2020" name="G3 (Bethesda)">
        <title>Genetic Underpinnings of Host Manipulation by Ophiocordyceps as Revealed by Comparative Transcriptomics.</title>
        <authorList>
            <person name="Will I."/>
            <person name="Das B."/>
            <person name="Trinh T."/>
            <person name="Brachmann A."/>
            <person name="Ohm R.A."/>
            <person name="de Bekker C."/>
        </authorList>
    </citation>
    <scope>NUCLEOTIDE SEQUENCE [LARGE SCALE GENOMIC DNA]</scope>
    <source>
        <strain evidence="4 5">EC05</strain>
    </source>
</reference>
<dbReference type="AlphaFoldDB" id="A0A8H4QDN8"/>
<evidence type="ECO:0000256" key="2">
    <source>
        <dbReference type="SAM" id="Phobius"/>
    </source>
</evidence>
<keyword evidence="5" id="KW-1185">Reference proteome</keyword>
<proteinExistence type="predicted"/>
<protein>
    <submittedName>
        <fullName evidence="4">RNA polymerase II transcription initiation/nucleotide excision repair factor TFIIH</fullName>
    </submittedName>
</protein>
<keyword evidence="2" id="KW-1133">Transmembrane helix</keyword>
<feature type="region of interest" description="Disordered" evidence="1">
    <location>
        <begin position="268"/>
        <end position="295"/>
    </location>
</feature>
<feature type="signal peptide" evidence="3">
    <location>
        <begin position="1"/>
        <end position="19"/>
    </location>
</feature>
<dbReference type="EMBL" id="JAACLJ010000001">
    <property type="protein sequence ID" value="KAF4595608.1"/>
    <property type="molecule type" value="Genomic_DNA"/>
</dbReference>
<feature type="region of interest" description="Disordered" evidence="1">
    <location>
        <begin position="369"/>
        <end position="394"/>
    </location>
</feature>
<feature type="compositionally biased region" description="Low complexity" evidence="1">
    <location>
        <begin position="210"/>
        <end position="220"/>
    </location>
</feature>
<sequence>MPLHAVILVLILHSLPTAASDKSLPTAVGAIFAAYAISLVLVALTLLALANKRREHLRAHLDLDPSVFITTQPDHDPYQTSASPARSSTAVRNFSYPSPVRHDFPSSPIHPPEMVSQQQLDDMYRHAMEHEDARLNGQHFMPSPTQLKSKPNHLTLDAKPQSKTQTFLNAIRTPRKKALKGVNISSPIMSPLPSPHASHTSRQYSPPTPSSYAPSPAAARGPPPTTRHRMPLTPEISPRTIPSIEEHLDSYLGSDGQQSQQRRTALPLVGLPRSPKPGSCFPPVSSAPKLGSVRRPSAVREGGLLPLRAYEPERLGTNSSTTIQTILERKVPEAPVTGRSPVTAGAVPYSPYQPYTPCVPMTPSLVTKEDRKRMKKMMPKTPTTEMVKKTDEVW</sequence>
<comment type="caution">
    <text evidence="4">The sequence shown here is derived from an EMBL/GenBank/DDBJ whole genome shotgun (WGS) entry which is preliminary data.</text>
</comment>
<feature type="chain" id="PRO_5034431455" evidence="3">
    <location>
        <begin position="20"/>
        <end position="394"/>
    </location>
</feature>
<evidence type="ECO:0000256" key="1">
    <source>
        <dbReference type="SAM" id="MobiDB-lite"/>
    </source>
</evidence>
<feature type="transmembrane region" description="Helical" evidence="2">
    <location>
        <begin position="30"/>
        <end position="50"/>
    </location>
</feature>
<keyword evidence="2" id="KW-0812">Transmembrane</keyword>
<feature type="region of interest" description="Disordered" evidence="1">
    <location>
        <begin position="72"/>
        <end position="110"/>
    </location>
</feature>
<feature type="compositionally biased region" description="Polar residues" evidence="1">
    <location>
        <begin position="72"/>
        <end position="96"/>
    </location>
</feature>
<name>A0A8H4QDN8_9HYPO</name>